<dbReference type="EMBL" id="FZMP01000013">
    <property type="protein sequence ID" value="SNQ59189.1"/>
    <property type="molecule type" value="Genomic_DNA"/>
</dbReference>
<protein>
    <submittedName>
        <fullName evidence="1">F420H2 dehydrogenase, subunit FpoO</fullName>
    </submittedName>
</protein>
<evidence type="ECO:0000313" key="1">
    <source>
        <dbReference type="EMBL" id="SNQ59189.1"/>
    </source>
</evidence>
<sequence length="117" mass="13246">MADCELCGVARPTLCPVKVNDPSVKAAYPTGTWRGINEECLNSCHEANLNRVPVNGAKKCDLCGIKNVPFFLVRTRVPIFHEPYHREVDKALCESCLEACEETLKRREAEKEEEHHH</sequence>
<dbReference type="InterPro" id="IPR018288">
    <property type="entry name" value="F420H2-DH_FpoO"/>
</dbReference>
<proteinExistence type="predicted"/>
<dbReference type="AlphaFoldDB" id="A0A284VJ43"/>
<dbReference type="RefSeq" id="WP_096203601.1">
    <property type="nucleotide sequence ID" value="NZ_FZMP01000013.1"/>
</dbReference>
<evidence type="ECO:0000313" key="2">
    <source>
        <dbReference type="Proteomes" id="UP000218615"/>
    </source>
</evidence>
<dbReference type="Pfam" id="PF10621">
    <property type="entry name" value="FpoO"/>
    <property type="match status" value="1"/>
</dbReference>
<keyword evidence="2" id="KW-1185">Reference proteome</keyword>
<gene>
    <name evidence="1" type="ORF">MNV_110005</name>
</gene>
<organism evidence="1 2">
    <name type="scientific">Candidatus Methanoperedens nitratireducens</name>
    <dbReference type="NCBI Taxonomy" id="1392998"/>
    <lineage>
        <taxon>Archaea</taxon>
        <taxon>Methanobacteriati</taxon>
        <taxon>Methanobacteriota</taxon>
        <taxon>Stenosarchaea group</taxon>
        <taxon>Methanomicrobia</taxon>
        <taxon>Methanosarcinales</taxon>
        <taxon>ANME-2 cluster</taxon>
        <taxon>Candidatus Methanoperedentaceae</taxon>
        <taxon>Candidatus Methanoperedens</taxon>
    </lineage>
</organism>
<name>A0A284VJ43_9EURY</name>
<dbReference type="OrthoDB" id="132869at2157"/>
<reference evidence="2" key="1">
    <citation type="submission" date="2017-06" db="EMBL/GenBank/DDBJ databases">
        <authorList>
            <person name="Cremers G."/>
        </authorList>
    </citation>
    <scope>NUCLEOTIDE SEQUENCE [LARGE SCALE GENOMIC DNA]</scope>
</reference>
<dbReference type="Proteomes" id="UP000218615">
    <property type="component" value="Unassembled WGS sequence"/>
</dbReference>
<accession>A0A284VJ43</accession>
<dbReference type="STRING" id="1392998.ANME2D_00962"/>